<dbReference type="Pfam" id="PF23559">
    <property type="entry name" value="WHD_DRP"/>
    <property type="match status" value="1"/>
</dbReference>
<comment type="caution">
    <text evidence="5">The sequence shown here is derived from an EMBL/GenBank/DDBJ whole genome shotgun (WGS) entry which is preliminary data.</text>
</comment>
<keyword evidence="6" id="KW-1185">Reference proteome</keyword>
<organism evidence="5 6">
    <name type="scientific">Hibiscus syriacus</name>
    <name type="common">Rose of Sharon</name>
    <dbReference type="NCBI Taxonomy" id="106335"/>
    <lineage>
        <taxon>Eukaryota</taxon>
        <taxon>Viridiplantae</taxon>
        <taxon>Streptophyta</taxon>
        <taxon>Embryophyta</taxon>
        <taxon>Tracheophyta</taxon>
        <taxon>Spermatophyta</taxon>
        <taxon>Magnoliopsida</taxon>
        <taxon>eudicotyledons</taxon>
        <taxon>Gunneridae</taxon>
        <taxon>Pentapetalae</taxon>
        <taxon>rosids</taxon>
        <taxon>malvids</taxon>
        <taxon>Malvales</taxon>
        <taxon>Malvaceae</taxon>
        <taxon>Malvoideae</taxon>
        <taxon>Hibiscus</taxon>
    </lineage>
</organism>
<evidence type="ECO:0000259" key="4">
    <source>
        <dbReference type="Pfam" id="PF23598"/>
    </source>
</evidence>
<dbReference type="SUPFAM" id="SSF52058">
    <property type="entry name" value="L domain-like"/>
    <property type="match status" value="1"/>
</dbReference>
<dbReference type="InterPro" id="IPR036388">
    <property type="entry name" value="WH-like_DNA-bd_sf"/>
</dbReference>
<evidence type="ECO:0000313" key="5">
    <source>
        <dbReference type="EMBL" id="KAE8705700.1"/>
    </source>
</evidence>
<name>A0A6A3AM56_HIBSY</name>
<evidence type="ECO:0000313" key="6">
    <source>
        <dbReference type="Proteomes" id="UP000436088"/>
    </source>
</evidence>
<evidence type="ECO:0008006" key="7">
    <source>
        <dbReference type="Google" id="ProtNLM"/>
    </source>
</evidence>
<keyword evidence="2" id="KW-0611">Plant defense</keyword>
<dbReference type="Gene3D" id="3.80.10.10">
    <property type="entry name" value="Ribonuclease Inhibitor"/>
    <property type="match status" value="1"/>
</dbReference>
<accession>A0A6A3AM56</accession>
<protein>
    <recommendedName>
        <fullName evidence="7">Disease resistance protein RPM1-like</fullName>
    </recommendedName>
</protein>
<dbReference type="Gene3D" id="1.10.10.10">
    <property type="entry name" value="Winged helix-like DNA-binding domain superfamily/Winged helix DNA-binding domain"/>
    <property type="match status" value="1"/>
</dbReference>
<feature type="domain" description="Disease resistance R13L4/SHOC-2-like LRR" evidence="4">
    <location>
        <begin position="99"/>
        <end position="353"/>
    </location>
</feature>
<feature type="domain" description="Disease resistance protein winged helix" evidence="3">
    <location>
        <begin position="1"/>
        <end position="55"/>
    </location>
</feature>
<dbReference type="InterPro" id="IPR055414">
    <property type="entry name" value="LRR_R13L4/SHOC2-like"/>
</dbReference>
<evidence type="ECO:0000259" key="3">
    <source>
        <dbReference type="Pfam" id="PF23559"/>
    </source>
</evidence>
<dbReference type="InterPro" id="IPR058922">
    <property type="entry name" value="WHD_DRP"/>
</dbReference>
<dbReference type="PANTHER" id="PTHR23155:SF1205">
    <property type="entry name" value="DISEASE RESISTANCE PROTEIN RPM1"/>
    <property type="match status" value="1"/>
</dbReference>
<proteinExistence type="predicted"/>
<dbReference type="EMBL" id="VEPZ02000979">
    <property type="protein sequence ID" value="KAE8705700.1"/>
    <property type="molecule type" value="Genomic_DNA"/>
</dbReference>
<reference evidence="5" key="1">
    <citation type="submission" date="2019-09" db="EMBL/GenBank/DDBJ databases">
        <title>Draft genome information of white flower Hibiscus syriacus.</title>
        <authorList>
            <person name="Kim Y.-M."/>
        </authorList>
    </citation>
    <scope>NUCLEOTIDE SEQUENCE [LARGE SCALE GENOMIC DNA]</scope>
    <source>
        <strain evidence="5">YM2019G1</strain>
    </source>
</reference>
<dbReference type="AlphaFoldDB" id="A0A6A3AM56"/>
<dbReference type="PANTHER" id="PTHR23155">
    <property type="entry name" value="DISEASE RESISTANCE PROTEIN RP"/>
    <property type="match status" value="1"/>
</dbReference>
<evidence type="ECO:0000256" key="2">
    <source>
        <dbReference type="ARBA" id="ARBA00022821"/>
    </source>
</evidence>
<dbReference type="InterPro" id="IPR032675">
    <property type="entry name" value="LRR_dom_sf"/>
</dbReference>
<dbReference type="Pfam" id="PF23598">
    <property type="entry name" value="LRR_14"/>
    <property type="match status" value="1"/>
</dbReference>
<gene>
    <name evidence="5" type="ORF">F3Y22_tig00110418pilonHSYRG00063</name>
</gene>
<keyword evidence="1" id="KW-0677">Repeat</keyword>
<dbReference type="InterPro" id="IPR044974">
    <property type="entry name" value="Disease_R_plants"/>
</dbReference>
<evidence type="ECO:0000256" key="1">
    <source>
        <dbReference type="ARBA" id="ARBA00022737"/>
    </source>
</evidence>
<dbReference type="GO" id="GO:0098542">
    <property type="term" value="P:defense response to other organism"/>
    <property type="evidence" value="ECO:0007669"/>
    <property type="project" value="TreeGrafter"/>
</dbReference>
<sequence>MAEGFLEIVNDVQPEAVAESYLMELISRSLIQVTRRNEFGRPREFKMHDIIRDFALSIAKEESFLAACNGDKGVEEGGIHRYSVRVKDKETMTRNGTSQLRSLIIFVDENSKFNKFPYGLKLLRVWDLENAPMDEVPTEFGELFNLRYLNLLRTQVKKLPKSIDKLFNLQSLLLKFGKIKELPTEIGKLQNLRHLSAFYLVESEVRDVMEDVQCIEVSSNICMIKGLQVLNYARATSGLLIKLKEMEQLRRIGLSGLTETDEEHLCNSIQRMQHLHCLWLTALPQAVLKLDALPSAPPYLERLFLVGKLRKVPHWFNTLLSLKFLSLEGSRVGKAAITHIQTLPNLLRLNLMGNAFVGKLTLH</sequence>
<dbReference type="Proteomes" id="UP000436088">
    <property type="component" value="Unassembled WGS sequence"/>
</dbReference>